<protein>
    <submittedName>
        <fullName evidence="2">Uncharacterized protein</fullName>
    </submittedName>
</protein>
<gene>
    <name evidence="2" type="ORF">DES32_0639</name>
</gene>
<evidence type="ECO:0000313" key="2">
    <source>
        <dbReference type="EMBL" id="REF89418.1"/>
    </source>
</evidence>
<dbReference type="AlphaFoldDB" id="A0A3D9Z559"/>
<dbReference type="NCBIfam" id="NF045611">
    <property type="entry name" value="small_CydP"/>
    <property type="match status" value="1"/>
</dbReference>
<evidence type="ECO:0000313" key="3">
    <source>
        <dbReference type="Proteomes" id="UP000256900"/>
    </source>
</evidence>
<dbReference type="Proteomes" id="UP000256900">
    <property type="component" value="Unassembled WGS sequence"/>
</dbReference>
<dbReference type="InterPro" id="IPR054636">
    <property type="entry name" value="CydP"/>
</dbReference>
<evidence type="ECO:0000256" key="1">
    <source>
        <dbReference type="SAM" id="Phobius"/>
    </source>
</evidence>
<reference evidence="2 3" key="1">
    <citation type="submission" date="2018-08" db="EMBL/GenBank/DDBJ databases">
        <title>Genomic Encyclopedia of Type Strains, Phase IV (KMG-IV): sequencing the most valuable type-strain genomes for metagenomic binning, comparative biology and taxonomic classification.</title>
        <authorList>
            <person name="Goeker M."/>
        </authorList>
    </citation>
    <scope>NUCLEOTIDE SEQUENCE [LARGE SCALE GENOMIC DNA]</scope>
    <source>
        <strain evidence="2 3">BW863</strain>
    </source>
</reference>
<proteinExistence type="predicted"/>
<name>A0A3D9Z559_9HYPH</name>
<sequence>MPIELSMPRRSGRFTYWREIVAVLCLKVIGLTALYFLFFSSAHQMVPTQQDVAHHLIDRTMASTAER</sequence>
<comment type="caution">
    <text evidence="2">The sequence shown here is derived from an EMBL/GenBank/DDBJ whole genome shotgun (WGS) entry which is preliminary data.</text>
</comment>
<keyword evidence="1" id="KW-1133">Transmembrane helix</keyword>
<dbReference type="EMBL" id="QUMO01000001">
    <property type="protein sequence ID" value="REF89418.1"/>
    <property type="molecule type" value="Genomic_DNA"/>
</dbReference>
<accession>A0A3D9Z559</accession>
<feature type="transmembrane region" description="Helical" evidence="1">
    <location>
        <begin position="20"/>
        <end position="38"/>
    </location>
</feature>
<organism evidence="2 3">
    <name type="scientific">Methylovirgula ligni</name>
    <dbReference type="NCBI Taxonomy" id="569860"/>
    <lineage>
        <taxon>Bacteria</taxon>
        <taxon>Pseudomonadati</taxon>
        <taxon>Pseudomonadota</taxon>
        <taxon>Alphaproteobacteria</taxon>
        <taxon>Hyphomicrobiales</taxon>
        <taxon>Beijerinckiaceae</taxon>
        <taxon>Methylovirgula</taxon>
    </lineage>
</organism>
<keyword evidence="3" id="KW-1185">Reference proteome</keyword>
<keyword evidence="1" id="KW-0812">Transmembrane</keyword>
<keyword evidence="1" id="KW-0472">Membrane</keyword>